<dbReference type="InterPro" id="IPR039261">
    <property type="entry name" value="FNR_nucleotide-bd"/>
</dbReference>
<dbReference type="Gene3D" id="3.40.50.80">
    <property type="entry name" value="Nucleotide-binding domain of ferredoxin-NADP reductase (FNR) module"/>
    <property type="match status" value="1"/>
</dbReference>
<gene>
    <name evidence="3" type="ORF">GCM10025876_11440</name>
</gene>
<feature type="domain" description="Siderophore-interacting FAD-binding" evidence="2">
    <location>
        <begin position="13"/>
        <end position="75"/>
    </location>
</feature>
<dbReference type="Pfam" id="PF08021">
    <property type="entry name" value="FAD_binding_9"/>
    <property type="match status" value="1"/>
</dbReference>
<reference evidence="4" key="1">
    <citation type="journal article" date="2019" name="Int. J. Syst. Evol. Microbiol.">
        <title>The Global Catalogue of Microorganisms (GCM) 10K type strain sequencing project: providing services to taxonomists for standard genome sequencing and annotation.</title>
        <authorList>
            <consortium name="The Broad Institute Genomics Platform"/>
            <consortium name="The Broad Institute Genome Sequencing Center for Infectious Disease"/>
            <person name="Wu L."/>
            <person name="Ma J."/>
        </authorList>
    </citation>
    <scope>NUCLEOTIDE SEQUENCE [LARGE SCALE GENOMIC DNA]</scope>
    <source>
        <strain evidence="4">NBRC 112299</strain>
    </source>
</reference>
<proteinExistence type="predicted"/>
<organism evidence="3 4">
    <name type="scientific">Demequina litorisediminis</name>
    <dbReference type="NCBI Taxonomy" id="1849022"/>
    <lineage>
        <taxon>Bacteria</taxon>
        <taxon>Bacillati</taxon>
        <taxon>Actinomycetota</taxon>
        <taxon>Actinomycetes</taxon>
        <taxon>Micrococcales</taxon>
        <taxon>Demequinaceae</taxon>
        <taxon>Demequina</taxon>
    </lineage>
</organism>
<dbReference type="PANTHER" id="PTHR30157:SF0">
    <property type="entry name" value="NADPH-DEPENDENT FERRIC-CHELATE REDUCTASE"/>
    <property type="match status" value="1"/>
</dbReference>
<dbReference type="InterPro" id="IPR007037">
    <property type="entry name" value="SIP_rossman_dom"/>
</dbReference>
<dbReference type="PANTHER" id="PTHR30157">
    <property type="entry name" value="FERRIC REDUCTASE, NADPH-DEPENDENT"/>
    <property type="match status" value="1"/>
</dbReference>
<evidence type="ECO:0000259" key="2">
    <source>
        <dbReference type="Pfam" id="PF08021"/>
    </source>
</evidence>
<dbReference type="Gene3D" id="2.40.30.10">
    <property type="entry name" value="Translation factors"/>
    <property type="match status" value="1"/>
</dbReference>
<keyword evidence="4" id="KW-1185">Reference proteome</keyword>
<feature type="domain" description="SIP-like Rossmann fold" evidence="1">
    <location>
        <begin position="88"/>
        <end position="203"/>
    </location>
</feature>
<evidence type="ECO:0000313" key="4">
    <source>
        <dbReference type="Proteomes" id="UP001157125"/>
    </source>
</evidence>
<name>A0ABQ6IB34_9MICO</name>
<dbReference type="InterPro" id="IPR039374">
    <property type="entry name" value="SIP_fam"/>
</dbReference>
<accession>A0ABQ6IB34</accession>
<dbReference type="Proteomes" id="UP001157125">
    <property type="component" value="Unassembled WGS sequence"/>
</dbReference>
<dbReference type="Pfam" id="PF04954">
    <property type="entry name" value="SIP"/>
    <property type="match status" value="1"/>
</dbReference>
<evidence type="ECO:0000313" key="3">
    <source>
        <dbReference type="EMBL" id="GMA34940.1"/>
    </source>
</evidence>
<dbReference type="InterPro" id="IPR013113">
    <property type="entry name" value="SIP_FAD-bd"/>
</dbReference>
<protein>
    <submittedName>
        <fullName evidence="3">Siderophore-interacting protein</fullName>
    </submittedName>
</protein>
<comment type="caution">
    <text evidence="3">The sequence shown here is derived from an EMBL/GenBank/DDBJ whole genome shotgun (WGS) entry which is preliminary data.</text>
</comment>
<dbReference type="EMBL" id="BSUN01000001">
    <property type="protein sequence ID" value="GMA34940.1"/>
    <property type="molecule type" value="Genomic_DNA"/>
</dbReference>
<dbReference type="CDD" id="cd06193">
    <property type="entry name" value="siderophore_interacting"/>
    <property type="match status" value="1"/>
</dbReference>
<sequence>MPRAPSPRLEVFPTLWFRLWAEHLTDGVPVQRGYTFVDLDVAAGTFAADFVLHEPHGAASAWAAAVTPGTEVEIALTPARPKVPEGTERLVLAGDITALPAINSWVEQAPDDMPIEVFVADDGHDHAGLPLSTRDGVSVTWTAADEGGHALAATIADGGVRPGAVYAWGAGEKDLVKALRGAFTDGLGLTKKEQFSQFYWFRGRSSD</sequence>
<evidence type="ECO:0000259" key="1">
    <source>
        <dbReference type="Pfam" id="PF04954"/>
    </source>
</evidence>